<keyword evidence="2 4" id="KW-0863">Zinc-finger</keyword>
<dbReference type="PANTHER" id="PTHR23041">
    <property type="entry name" value="RING FINGER DOMAIN-CONTAINING"/>
    <property type="match status" value="1"/>
</dbReference>
<keyword evidence="3" id="KW-0862">Zinc</keyword>
<dbReference type="PROSITE" id="PS50089">
    <property type="entry name" value="ZF_RING_2"/>
    <property type="match status" value="1"/>
</dbReference>
<dbReference type="Proteomes" id="UP001372834">
    <property type="component" value="Unassembled WGS sequence"/>
</dbReference>
<comment type="caution">
    <text evidence="6">The sequence shown here is derived from an EMBL/GenBank/DDBJ whole genome shotgun (WGS) entry which is preliminary data.</text>
</comment>
<keyword evidence="1" id="KW-0479">Metal-binding</keyword>
<dbReference type="InterPro" id="IPR013083">
    <property type="entry name" value="Znf_RING/FYVE/PHD"/>
</dbReference>
<dbReference type="InterPro" id="IPR047134">
    <property type="entry name" value="RNF4"/>
</dbReference>
<dbReference type="InterPro" id="IPR017907">
    <property type="entry name" value="Znf_RING_CS"/>
</dbReference>
<evidence type="ECO:0000256" key="1">
    <source>
        <dbReference type="ARBA" id="ARBA00022723"/>
    </source>
</evidence>
<dbReference type="PROSITE" id="PS00518">
    <property type="entry name" value="ZF_RING_1"/>
    <property type="match status" value="1"/>
</dbReference>
<proteinExistence type="predicted"/>
<evidence type="ECO:0000256" key="3">
    <source>
        <dbReference type="ARBA" id="ARBA00022833"/>
    </source>
</evidence>
<organism evidence="6 7">
    <name type="scientific">Polyplax serrata</name>
    <name type="common">Common mouse louse</name>
    <dbReference type="NCBI Taxonomy" id="468196"/>
    <lineage>
        <taxon>Eukaryota</taxon>
        <taxon>Metazoa</taxon>
        <taxon>Ecdysozoa</taxon>
        <taxon>Arthropoda</taxon>
        <taxon>Hexapoda</taxon>
        <taxon>Insecta</taxon>
        <taxon>Pterygota</taxon>
        <taxon>Neoptera</taxon>
        <taxon>Paraneoptera</taxon>
        <taxon>Psocodea</taxon>
        <taxon>Troctomorpha</taxon>
        <taxon>Phthiraptera</taxon>
        <taxon>Anoplura</taxon>
        <taxon>Polyplacidae</taxon>
        <taxon>Polyplax</taxon>
    </lineage>
</organism>
<dbReference type="PANTHER" id="PTHR23041:SF78">
    <property type="entry name" value="E3 UBIQUITIN-PROTEIN LIGASE RNF4"/>
    <property type="match status" value="1"/>
</dbReference>
<dbReference type="GO" id="GO:0008270">
    <property type="term" value="F:zinc ion binding"/>
    <property type="evidence" value="ECO:0007669"/>
    <property type="project" value="UniProtKB-KW"/>
</dbReference>
<dbReference type="Pfam" id="PF13639">
    <property type="entry name" value="zf-RING_2"/>
    <property type="match status" value="1"/>
</dbReference>
<gene>
    <name evidence="6" type="ORF">RUM43_014570</name>
</gene>
<dbReference type="SUPFAM" id="SSF57850">
    <property type="entry name" value="RING/U-box"/>
    <property type="match status" value="1"/>
</dbReference>
<dbReference type="InterPro" id="IPR001841">
    <property type="entry name" value="Znf_RING"/>
</dbReference>
<evidence type="ECO:0000256" key="2">
    <source>
        <dbReference type="ARBA" id="ARBA00022771"/>
    </source>
</evidence>
<protein>
    <recommendedName>
        <fullName evidence="5">RING-type domain-containing protein</fullName>
    </recommendedName>
</protein>
<dbReference type="EMBL" id="JAWJWE010000010">
    <property type="protein sequence ID" value="KAK6630585.1"/>
    <property type="molecule type" value="Genomic_DNA"/>
</dbReference>
<evidence type="ECO:0000313" key="7">
    <source>
        <dbReference type="Proteomes" id="UP001372834"/>
    </source>
</evidence>
<accession>A0AAN8P484</accession>
<evidence type="ECO:0000259" key="5">
    <source>
        <dbReference type="PROSITE" id="PS50089"/>
    </source>
</evidence>
<evidence type="ECO:0000256" key="4">
    <source>
        <dbReference type="PROSITE-ProRule" id="PRU00175"/>
    </source>
</evidence>
<feature type="domain" description="RING-type" evidence="5">
    <location>
        <begin position="150"/>
        <end position="193"/>
    </location>
</feature>
<reference evidence="6 7" key="1">
    <citation type="submission" date="2023-10" db="EMBL/GenBank/DDBJ databases">
        <title>Genomes of two closely related lineages of the louse Polyplax serrata with different host specificities.</title>
        <authorList>
            <person name="Martinu J."/>
            <person name="Tarabai H."/>
            <person name="Stefka J."/>
            <person name="Hypsa V."/>
        </authorList>
    </citation>
    <scope>NUCLEOTIDE SEQUENCE [LARGE SCALE GENOMIC DNA]</scope>
    <source>
        <strain evidence="6">HR10_N</strain>
    </source>
</reference>
<dbReference type="SMART" id="SM00184">
    <property type="entry name" value="RING"/>
    <property type="match status" value="1"/>
</dbReference>
<evidence type="ECO:0000313" key="6">
    <source>
        <dbReference type="EMBL" id="KAK6630585.1"/>
    </source>
</evidence>
<name>A0AAN8P484_POLSC</name>
<dbReference type="AlphaFoldDB" id="A0AAN8P484"/>
<dbReference type="Gene3D" id="3.30.40.10">
    <property type="entry name" value="Zinc/RING finger domain, C3HC4 (zinc finger)"/>
    <property type="match status" value="1"/>
</dbReference>
<sequence>MKEAEKLVYESILLKKCGIYLKNSSEEKNVYSTSQIRKPLPEISNMVKLSCGKFNKKEEVERKSGAEINCRKEISRSLSPSLCGLASPEVLIVKSFIEQRTSSEVEFIKEIRKKRGKKCLSICLEKHSLKNNILNENTIRSVEKQKVWECPICLEPSRGQEIVTTVCGHVFCKGCLESYASIKPDKIHCPTCRFDLTKTKFVTLYNF</sequence>